<dbReference type="InterPro" id="IPR001585">
    <property type="entry name" value="TAL/FSA"/>
</dbReference>
<evidence type="ECO:0000256" key="1">
    <source>
        <dbReference type="ARBA" id="ARBA00023270"/>
    </source>
</evidence>
<evidence type="ECO:0008006" key="4">
    <source>
        <dbReference type="Google" id="ProtNLM"/>
    </source>
</evidence>
<proteinExistence type="predicted"/>
<dbReference type="Proteomes" id="UP000516093">
    <property type="component" value="Chromosome"/>
</dbReference>
<dbReference type="InterPro" id="IPR013785">
    <property type="entry name" value="Aldolase_TIM"/>
</dbReference>
<keyword evidence="3" id="KW-1185">Reference proteome</keyword>
<dbReference type="Gene3D" id="3.20.20.70">
    <property type="entry name" value="Aldolase class I"/>
    <property type="match status" value="1"/>
</dbReference>
<organism evidence="2 3">
    <name type="scientific">Hymenobacter qilianensis</name>
    <dbReference type="NCBI Taxonomy" id="1385715"/>
    <lineage>
        <taxon>Bacteria</taxon>
        <taxon>Pseudomonadati</taxon>
        <taxon>Bacteroidota</taxon>
        <taxon>Cytophagia</taxon>
        <taxon>Cytophagales</taxon>
        <taxon>Hymenobacteraceae</taxon>
        <taxon>Hymenobacter</taxon>
    </lineage>
</organism>
<keyword evidence="1" id="KW-0704">Schiff base</keyword>
<dbReference type="GO" id="GO:0005975">
    <property type="term" value="P:carbohydrate metabolic process"/>
    <property type="evidence" value="ECO:0007669"/>
    <property type="project" value="InterPro"/>
</dbReference>
<dbReference type="InterPro" id="IPR018225">
    <property type="entry name" value="Transaldolase_AS"/>
</dbReference>
<reference evidence="2 3" key="1">
    <citation type="submission" date="2020-08" db="EMBL/GenBank/DDBJ databases">
        <title>Genome sequence of Hymenobacter qilianensis JCM 19763T.</title>
        <authorList>
            <person name="Hyun D.-W."/>
            <person name="Bae J.-W."/>
        </authorList>
    </citation>
    <scope>NUCLEOTIDE SEQUENCE [LARGE SCALE GENOMIC DNA]</scope>
    <source>
        <strain evidence="2 3">JCM 19763</strain>
    </source>
</reference>
<dbReference type="AlphaFoldDB" id="A0A7H0GV91"/>
<evidence type="ECO:0000313" key="2">
    <source>
        <dbReference type="EMBL" id="QNP52207.1"/>
    </source>
</evidence>
<dbReference type="RefSeq" id="WP_187732466.1">
    <property type="nucleotide sequence ID" value="NZ_CP060784.1"/>
</dbReference>
<sequence length="105" mass="11610">MNPLVAIRQFDQSIWLDFIRRKILINGELQRRITDEALRGVTSNPAIFEKAIGGSDDYDAAIESLALQNKSADEIYTELAIADVQHACDLFRPCTTATITPATAT</sequence>
<name>A0A7H0GV91_9BACT</name>
<dbReference type="KEGG" id="hqi:H9L05_20475"/>
<dbReference type="PROSITE" id="PS01054">
    <property type="entry name" value="TRANSALDOLASE_1"/>
    <property type="match status" value="1"/>
</dbReference>
<dbReference type="EMBL" id="CP060784">
    <property type="protein sequence ID" value="QNP52207.1"/>
    <property type="molecule type" value="Genomic_DNA"/>
</dbReference>
<accession>A0A7H0GV91</accession>
<dbReference type="SUPFAM" id="SSF51569">
    <property type="entry name" value="Aldolase"/>
    <property type="match status" value="1"/>
</dbReference>
<gene>
    <name evidence="2" type="ORF">H9L05_20475</name>
</gene>
<protein>
    <recommendedName>
        <fullName evidence="4">Transaldolase</fullName>
    </recommendedName>
</protein>
<dbReference type="Pfam" id="PF00923">
    <property type="entry name" value="TAL_FSA"/>
    <property type="match status" value="1"/>
</dbReference>
<evidence type="ECO:0000313" key="3">
    <source>
        <dbReference type="Proteomes" id="UP000516093"/>
    </source>
</evidence>